<protein>
    <recommendedName>
        <fullName evidence="4">TraB family protein</fullName>
    </recommendedName>
</protein>
<dbReference type="PANTHER" id="PTHR21530:SF7">
    <property type="entry name" value="TRAB DOMAIN-CONTAINING PROTEIN"/>
    <property type="match status" value="1"/>
</dbReference>
<evidence type="ECO:0000256" key="1">
    <source>
        <dbReference type="SAM" id="SignalP"/>
    </source>
</evidence>
<dbReference type="CDD" id="cd14726">
    <property type="entry name" value="TraB_PrgY-like"/>
    <property type="match status" value="1"/>
</dbReference>
<feature type="signal peptide" evidence="1">
    <location>
        <begin position="1"/>
        <end position="32"/>
    </location>
</feature>
<dbReference type="InterPro" id="IPR002816">
    <property type="entry name" value="TraB/PrgY/GumN_fam"/>
</dbReference>
<keyword evidence="1" id="KW-0732">Signal</keyword>
<dbReference type="PANTHER" id="PTHR21530">
    <property type="entry name" value="PHEROMONE SHUTDOWN PROTEIN"/>
    <property type="match status" value="1"/>
</dbReference>
<organism evidence="2 3">
    <name type="scientific">Stephanodiscus triporus</name>
    <dbReference type="NCBI Taxonomy" id="2934178"/>
    <lineage>
        <taxon>Eukaryota</taxon>
        <taxon>Sar</taxon>
        <taxon>Stramenopiles</taxon>
        <taxon>Ochrophyta</taxon>
        <taxon>Bacillariophyta</taxon>
        <taxon>Coscinodiscophyceae</taxon>
        <taxon>Thalassiosirophycidae</taxon>
        <taxon>Stephanodiscales</taxon>
        <taxon>Stephanodiscaceae</taxon>
        <taxon>Stephanodiscus</taxon>
    </lineage>
</organism>
<dbReference type="InterPro" id="IPR046345">
    <property type="entry name" value="TraB_PrgY-like"/>
</dbReference>
<dbReference type="Pfam" id="PF01963">
    <property type="entry name" value="TraB_PrgY_gumN"/>
    <property type="match status" value="1"/>
</dbReference>
<keyword evidence="3" id="KW-1185">Reference proteome</keyword>
<evidence type="ECO:0000313" key="3">
    <source>
        <dbReference type="Proteomes" id="UP001530315"/>
    </source>
</evidence>
<sequence>MPSPSTKKRNNNIRLFALVWLFSSLSIGAANAGPTTSSTTFTTDITSRVKENQIIACSGNLLDGSRWRRNLPTELRSEHGAPLHRIELDGVLIYLLGSSHVSRASCDDARLLMQHIRPDALFVELCAQRVCFLLSTPTASTREEEITHNNDRNKMHVSHRVSMLYANIQADYAKKLNVTIGGEFRDAFQSALNQQHQFWESQRLEIFDPRSEIALLPSIRQHLSTSASHPRGNRPCAVILGDRPVEITLRRAWESLRLFGKLKLMMALLWSSIQQPSEKEIREWMEAILSDRTGENDLITHAMNELGKVFPTLKRVIIDERDDFMVAKLRQTATALMDNNAHVGEKIIVAVVGAGHCPGLLKKLGNCENEIRPENVLPGLVHTKKRIATDEEISSLVTDIVQLDYSYVLENEIRT</sequence>
<dbReference type="Proteomes" id="UP001530315">
    <property type="component" value="Unassembled WGS sequence"/>
</dbReference>
<accession>A0ABD3MT22</accession>
<feature type="chain" id="PRO_5044755741" description="TraB family protein" evidence="1">
    <location>
        <begin position="33"/>
        <end position="415"/>
    </location>
</feature>
<dbReference type="AlphaFoldDB" id="A0ABD3MT22"/>
<evidence type="ECO:0008006" key="4">
    <source>
        <dbReference type="Google" id="ProtNLM"/>
    </source>
</evidence>
<proteinExistence type="predicted"/>
<comment type="caution">
    <text evidence="2">The sequence shown here is derived from an EMBL/GenBank/DDBJ whole genome shotgun (WGS) entry which is preliminary data.</text>
</comment>
<dbReference type="EMBL" id="JALLAZ020001716">
    <property type="protein sequence ID" value="KAL3766948.1"/>
    <property type="molecule type" value="Genomic_DNA"/>
</dbReference>
<reference evidence="2 3" key="1">
    <citation type="submission" date="2024-10" db="EMBL/GenBank/DDBJ databases">
        <title>Updated reference genomes for cyclostephanoid diatoms.</title>
        <authorList>
            <person name="Roberts W.R."/>
            <person name="Alverson A.J."/>
        </authorList>
    </citation>
    <scope>NUCLEOTIDE SEQUENCE [LARGE SCALE GENOMIC DNA]</scope>
    <source>
        <strain evidence="2 3">AJA276-08</strain>
    </source>
</reference>
<evidence type="ECO:0000313" key="2">
    <source>
        <dbReference type="EMBL" id="KAL3766948.1"/>
    </source>
</evidence>
<name>A0ABD3MT22_9STRA</name>
<gene>
    <name evidence="2" type="ORF">ACHAW5_001792</name>
</gene>